<dbReference type="GO" id="GO:0003676">
    <property type="term" value="F:nucleic acid binding"/>
    <property type="evidence" value="ECO:0007669"/>
    <property type="project" value="InterPro"/>
</dbReference>
<feature type="region of interest" description="Disordered" evidence="1">
    <location>
        <begin position="119"/>
        <end position="152"/>
    </location>
</feature>
<evidence type="ECO:0000256" key="1">
    <source>
        <dbReference type="SAM" id="MobiDB-lite"/>
    </source>
</evidence>
<dbReference type="EMBL" id="NBTY01000028">
    <property type="protein sequence ID" value="OTP79342.1"/>
    <property type="molecule type" value="Genomic_DNA"/>
</dbReference>
<dbReference type="Proteomes" id="UP000194546">
    <property type="component" value="Unassembled WGS sequence"/>
</dbReference>
<dbReference type="Gene3D" id="3.30.420.10">
    <property type="entry name" value="Ribonuclease H-like superfamily/Ribonuclease H"/>
    <property type="match status" value="1"/>
</dbReference>
<reference evidence="3 4" key="1">
    <citation type="submission" date="2017-03" db="EMBL/GenBank/DDBJ databases">
        <title>Genome analysis of strain PAMC 26510.</title>
        <authorList>
            <person name="Oh H.-M."/>
            <person name="Yang J.-A."/>
        </authorList>
    </citation>
    <scope>NUCLEOTIDE SEQUENCE [LARGE SCALE GENOMIC DNA]</scope>
    <source>
        <strain evidence="3 4">PAMC 26510</strain>
    </source>
</reference>
<dbReference type="PANTHER" id="PTHR46889:SF4">
    <property type="entry name" value="TRANSPOSASE INSO FOR INSERTION SEQUENCE ELEMENT IS911B-RELATED"/>
    <property type="match status" value="1"/>
</dbReference>
<dbReference type="InterPro" id="IPR012337">
    <property type="entry name" value="RNaseH-like_sf"/>
</dbReference>
<comment type="caution">
    <text evidence="3">The sequence shown here is derived from an EMBL/GenBank/DDBJ whole genome shotgun (WGS) entry which is preliminary data.</text>
</comment>
<feature type="domain" description="Integrase catalytic" evidence="2">
    <location>
        <begin position="15"/>
        <end position="77"/>
    </location>
</feature>
<protein>
    <submittedName>
        <fullName evidence="3">Mobile element protein</fullName>
    </submittedName>
</protein>
<dbReference type="PANTHER" id="PTHR46889">
    <property type="entry name" value="TRANSPOSASE INSF FOR INSERTION SEQUENCE IS3B-RELATED"/>
    <property type="match status" value="1"/>
</dbReference>
<evidence type="ECO:0000259" key="2">
    <source>
        <dbReference type="Pfam" id="PF00665"/>
    </source>
</evidence>
<dbReference type="GO" id="GO:0015074">
    <property type="term" value="P:DNA integration"/>
    <property type="evidence" value="ECO:0007669"/>
    <property type="project" value="InterPro"/>
</dbReference>
<dbReference type="InterPro" id="IPR001584">
    <property type="entry name" value="Integrase_cat-core"/>
</dbReference>
<dbReference type="InterPro" id="IPR050900">
    <property type="entry name" value="Transposase_IS3/IS150/IS904"/>
</dbReference>
<gene>
    <name evidence="3" type="ORF">PAMC26510_05810</name>
</gene>
<evidence type="ECO:0000313" key="3">
    <source>
        <dbReference type="EMBL" id="OTP79342.1"/>
    </source>
</evidence>
<evidence type="ECO:0000313" key="4">
    <source>
        <dbReference type="Proteomes" id="UP000194546"/>
    </source>
</evidence>
<accession>A0A242N6X8</accession>
<dbReference type="AlphaFoldDB" id="A0A242N6X8"/>
<organism evidence="3 4">
    <name type="scientific">Caballeronia sordidicola</name>
    <name type="common">Burkholderia sordidicola</name>
    <dbReference type="NCBI Taxonomy" id="196367"/>
    <lineage>
        <taxon>Bacteria</taxon>
        <taxon>Pseudomonadati</taxon>
        <taxon>Pseudomonadota</taxon>
        <taxon>Betaproteobacteria</taxon>
        <taxon>Burkholderiales</taxon>
        <taxon>Burkholderiaceae</taxon>
        <taxon>Caballeronia</taxon>
    </lineage>
</organism>
<dbReference type="Pfam" id="PF00665">
    <property type="entry name" value="rve"/>
    <property type="match status" value="1"/>
</dbReference>
<dbReference type="SUPFAM" id="SSF53098">
    <property type="entry name" value="Ribonuclease H-like"/>
    <property type="match status" value="1"/>
</dbReference>
<proteinExistence type="predicted"/>
<sequence length="152" mass="17136">MPCQSDLVKRQFRADRPNALCVADFTYISTWSGFVYVAFVTDVFARRIVGSRVSTSMRTDFVLDALNQALHERSRARVSYIIRTTDRNIFAFAIQTACWVRVCNHQRAASAIRTTTHWPKPSTAYTKRGDPSKVVAGREGNRTGDTRMGPSV</sequence>
<dbReference type="InterPro" id="IPR036397">
    <property type="entry name" value="RNaseH_sf"/>
</dbReference>
<name>A0A242N6X8_CABSO</name>